<dbReference type="GO" id="GO:0005125">
    <property type="term" value="F:cytokine activity"/>
    <property type="evidence" value="ECO:0007669"/>
    <property type="project" value="UniProtKB-KW"/>
</dbReference>
<dbReference type="Pfam" id="PF00229">
    <property type="entry name" value="TNF"/>
    <property type="match status" value="1"/>
</dbReference>
<dbReference type="Gene3D" id="2.60.120.40">
    <property type="match status" value="1"/>
</dbReference>
<sequence>MKMRMLQQRESFNIQHKCLIYSAFILALTALVSAYVAAVALHHVLVLKAEISSMKQELGTYKFQLDHLEALTKGLSTNWSSSANQVSEFLKKRLHSGEKPRKEKTKFRGGRSLPEQVQQSCVQLIATRDRRPLVKANDCPKCMPGRPESTCRVERRSVSNQNGKQETTVPWILSLIKGSALDKKDNKILVKEAGYFLVYSQVWYKDNTFTMGHFIQRKKASSVGNEPRIVILFRCIQNMSACCPNNSCFTAGIAKLEVEDELELVIPRIQAQIALNGDGTFFGAIKLL</sequence>
<dbReference type="GO" id="GO:0030890">
    <property type="term" value="P:positive regulation of B cell proliferation"/>
    <property type="evidence" value="ECO:0007669"/>
    <property type="project" value="TreeGrafter"/>
</dbReference>
<evidence type="ECO:0000313" key="9">
    <source>
        <dbReference type="EMBL" id="CCC58384.1"/>
    </source>
</evidence>
<dbReference type="InterPro" id="IPR008983">
    <property type="entry name" value="Tumour_necrosis_fac-like_dom"/>
</dbReference>
<evidence type="ECO:0000259" key="8">
    <source>
        <dbReference type="PROSITE" id="PS50049"/>
    </source>
</evidence>
<feature type="region of interest" description="Disordered" evidence="7">
    <location>
        <begin position="91"/>
        <end position="110"/>
    </location>
</feature>
<dbReference type="EMBL" id="HE575886">
    <property type="protein sequence ID" value="CCC58384.1"/>
    <property type="molecule type" value="mRNA"/>
</dbReference>
<evidence type="ECO:0000256" key="7">
    <source>
        <dbReference type="SAM" id="MobiDB-lite"/>
    </source>
</evidence>
<dbReference type="GO" id="GO:0005164">
    <property type="term" value="F:tumor necrosis factor receptor binding"/>
    <property type="evidence" value="ECO:0007669"/>
    <property type="project" value="InterPro"/>
</dbReference>
<keyword evidence="3" id="KW-0202">Cytokine</keyword>
<dbReference type="AlphaFoldDB" id="K0JBF9"/>
<evidence type="ECO:0000256" key="4">
    <source>
        <dbReference type="ARBA" id="ARBA00022525"/>
    </source>
</evidence>
<name>K0JBF9_SQUAC</name>
<protein>
    <submittedName>
        <fullName evidence="9">B-cell activating factor</fullName>
    </submittedName>
</protein>
<organism evidence="9">
    <name type="scientific">Squalus acanthias</name>
    <name type="common">Spiny dogfish</name>
    <dbReference type="NCBI Taxonomy" id="7797"/>
    <lineage>
        <taxon>Eukaryota</taxon>
        <taxon>Metazoa</taxon>
        <taxon>Chordata</taxon>
        <taxon>Craniata</taxon>
        <taxon>Vertebrata</taxon>
        <taxon>Chondrichthyes</taxon>
        <taxon>Elasmobranchii</taxon>
        <taxon>Squalomorphii</taxon>
        <taxon>Squaliformes</taxon>
        <taxon>Squalidae</taxon>
        <taxon>Squalus</taxon>
    </lineage>
</organism>
<dbReference type="GO" id="GO:0016020">
    <property type="term" value="C:membrane"/>
    <property type="evidence" value="ECO:0007669"/>
    <property type="project" value="InterPro"/>
</dbReference>
<feature type="domain" description="THD" evidence="8">
    <location>
        <begin position="120"/>
        <end position="287"/>
    </location>
</feature>
<accession>K0JBF9</accession>
<dbReference type="GO" id="GO:0005615">
    <property type="term" value="C:extracellular space"/>
    <property type="evidence" value="ECO:0007669"/>
    <property type="project" value="UniProtKB-KW"/>
</dbReference>
<evidence type="ECO:0000256" key="6">
    <source>
        <dbReference type="ARBA" id="ARBA00023180"/>
    </source>
</evidence>
<dbReference type="InterPro" id="IPR006052">
    <property type="entry name" value="TNF_dom"/>
</dbReference>
<reference evidence="9" key="1">
    <citation type="submission" date="2011-07" db="EMBL/GenBank/DDBJ databases">
        <title>Characterisation and expression analysis of B-cell activating factor (BAFF) in the spiny dogfish, Squalus acanthias.</title>
        <authorList>
            <person name="Li R."/>
            <person name="Dooley H."/>
            <person name="Secombes C."/>
            <person name="Bird S."/>
        </authorList>
    </citation>
    <scope>NUCLEOTIDE SEQUENCE</scope>
    <source>
        <tissue evidence="9">Spleen</tissue>
    </source>
</reference>
<dbReference type="PROSITE" id="PS50049">
    <property type="entry name" value="THD_2"/>
    <property type="match status" value="1"/>
</dbReference>
<dbReference type="GO" id="GO:0006955">
    <property type="term" value="P:immune response"/>
    <property type="evidence" value="ECO:0007669"/>
    <property type="project" value="InterPro"/>
</dbReference>
<feature type="compositionally biased region" description="Basic and acidic residues" evidence="7">
    <location>
        <begin position="91"/>
        <end position="101"/>
    </location>
</feature>
<dbReference type="InterPro" id="IPR051748">
    <property type="entry name" value="TNF_Ligand_Superfamily"/>
</dbReference>
<dbReference type="SUPFAM" id="SSF49842">
    <property type="entry name" value="TNF-like"/>
    <property type="match status" value="1"/>
</dbReference>
<comment type="subcellular location">
    <subcellularLocation>
        <location evidence="1">Secreted</location>
    </subcellularLocation>
</comment>
<gene>
    <name evidence="9" type="primary">BAFF</name>
</gene>
<comment type="similarity">
    <text evidence="2">Belongs to the tumor necrosis factor family.</text>
</comment>
<evidence type="ECO:0000256" key="2">
    <source>
        <dbReference type="ARBA" id="ARBA00008670"/>
    </source>
</evidence>
<keyword evidence="5" id="KW-1015">Disulfide bond</keyword>
<keyword evidence="6" id="KW-0325">Glycoprotein</keyword>
<keyword evidence="4" id="KW-0964">Secreted</keyword>
<dbReference type="PANTHER" id="PTHR15151:SF24">
    <property type="entry name" value="A PROLIFERATION-INDUCING LIGAND-LIKE PROTEIN-RELATED"/>
    <property type="match status" value="1"/>
</dbReference>
<evidence type="ECO:0000256" key="1">
    <source>
        <dbReference type="ARBA" id="ARBA00004613"/>
    </source>
</evidence>
<evidence type="ECO:0000256" key="5">
    <source>
        <dbReference type="ARBA" id="ARBA00023157"/>
    </source>
</evidence>
<dbReference type="PANTHER" id="PTHR15151">
    <property type="entry name" value="PROTEIN EIGER"/>
    <property type="match status" value="1"/>
</dbReference>
<evidence type="ECO:0000256" key="3">
    <source>
        <dbReference type="ARBA" id="ARBA00022514"/>
    </source>
</evidence>
<proteinExistence type="evidence at transcript level"/>